<dbReference type="InterPro" id="IPR050742">
    <property type="entry name" value="Helicase_Restrict-Modif_Enz"/>
</dbReference>
<feature type="domain" description="Helicase ATP-binding" evidence="1">
    <location>
        <begin position="156"/>
        <end position="327"/>
    </location>
</feature>
<dbReference type="SUPFAM" id="SSF52540">
    <property type="entry name" value="P-loop containing nucleoside triphosphate hydrolases"/>
    <property type="match status" value="1"/>
</dbReference>
<dbReference type="Pfam" id="PF00271">
    <property type="entry name" value="Helicase_C"/>
    <property type="match status" value="1"/>
</dbReference>
<dbReference type="Gene3D" id="3.40.50.300">
    <property type="entry name" value="P-loop containing nucleotide triphosphate hydrolases"/>
    <property type="match status" value="2"/>
</dbReference>
<dbReference type="InterPro" id="IPR014001">
    <property type="entry name" value="Helicase_ATP-bd"/>
</dbReference>
<keyword evidence="3" id="KW-1185">Reference proteome</keyword>
<proteinExistence type="predicted"/>
<dbReference type="InterPro" id="IPR001650">
    <property type="entry name" value="Helicase_C-like"/>
</dbReference>
<dbReference type="SMART" id="SM00487">
    <property type="entry name" value="DEXDc"/>
    <property type="match status" value="1"/>
</dbReference>
<dbReference type="PANTHER" id="PTHR47396:SF1">
    <property type="entry name" value="ATP-DEPENDENT HELICASE IRC3-RELATED"/>
    <property type="match status" value="1"/>
</dbReference>
<reference evidence="3" key="1">
    <citation type="journal article" date="2019" name="Int. J. Syst. Evol. Microbiol.">
        <title>The Global Catalogue of Microorganisms (GCM) 10K type strain sequencing project: providing services to taxonomists for standard genome sequencing and annotation.</title>
        <authorList>
            <consortium name="The Broad Institute Genomics Platform"/>
            <consortium name="The Broad Institute Genome Sequencing Center for Infectious Disease"/>
            <person name="Wu L."/>
            <person name="Ma J."/>
        </authorList>
    </citation>
    <scope>NUCLEOTIDE SEQUENCE [LARGE SCALE GENOMIC DNA]</scope>
    <source>
        <strain evidence="3">JCM 17759</strain>
    </source>
</reference>
<organism evidence="2 3">
    <name type="scientific">Novipirellula rosea</name>
    <dbReference type="NCBI Taxonomy" id="1031540"/>
    <lineage>
        <taxon>Bacteria</taxon>
        <taxon>Pseudomonadati</taxon>
        <taxon>Planctomycetota</taxon>
        <taxon>Planctomycetia</taxon>
        <taxon>Pirellulales</taxon>
        <taxon>Pirellulaceae</taxon>
        <taxon>Novipirellula</taxon>
    </lineage>
</organism>
<dbReference type="EMBL" id="BAABGA010000107">
    <property type="protein sequence ID" value="GAA4469511.1"/>
    <property type="molecule type" value="Genomic_DNA"/>
</dbReference>
<evidence type="ECO:0000313" key="2">
    <source>
        <dbReference type="EMBL" id="GAA4469511.1"/>
    </source>
</evidence>
<dbReference type="InterPro" id="IPR006935">
    <property type="entry name" value="Helicase/UvrB_N"/>
</dbReference>
<gene>
    <name evidence="2" type="ORF">GCM10023156_61640</name>
</gene>
<protein>
    <recommendedName>
        <fullName evidence="1">Helicase ATP-binding domain-containing protein</fullName>
    </recommendedName>
</protein>
<evidence type="ECO:0000313" key="3">
    <source>
        <dbReference type="Proteomes" id="UP001500840"/>
    </source>
</evidence>
<dbReference type="Pfam" id="PF04851">
    <property type="entry name" value="ResIII"/>
    <property type="match status" value="1"/>
</dbReference>
<dbReference type="SMART" id="SM00490">
    <property type="entry name" value="HELICc"/>
    <property type="match status" value="1"/>
</dbReference>
<dbReference type="InterPro" id="IPR027417">
    <property type="entry name" value="P-loop_NTPase"/>
</dbReference>
<dbReference type="Proteomes" id="UP001500840">
    <property type="component" value="Unassembled WGS sequence"/>
</dbReference>
<name>A0ABP8NMU7_9BACT</name>
<dbReference type="PROSITE" id="PS51192">
    <property type="entry name" value="HELICASE_ATP_BIND_1"/>
    <property type="match status" value="1"/>
</dbReference>
<dbReference type="RefSeq" id="WP_345327482.1">
    <property type="nucleotide sequence ID" value="NZ_BAABGA010000107.1"/>
</dbReference>
<dbReference type="CDD" id="cd17926">
    <property type="entry name" value="DEXHc_RE"/>
    <property type="match status" value="1"/>
</dbReference>
<sequence>MTAKQTEKDLHLPAVWAKTVSTSIGVILHLLRPALSAEVTEIDEVQVSPKKAEHLSVLSTGERVVITDRPNCPIPLNAEAVLLRKPNGSEKWLYHTAIDDHNDALKTSGLGGLKRQFTRHWRDSVRFRAECTDSTGNLSASGLRPPQIGALHAIGSHWSLHHHAATIVMPTGTGKTETMLAALAAFVDGTMLVVVPNGPLKAQTIRKFTTFGLLRELGVLPADAPNPIVGVINKRPRTVADLEPYKGCHVIVTTMSAVAQGTATAVIDALATITDTLVVDEAHHIAAGSWSAFRESFRDKKILQFTATPFRRDGELVDGEVIYSYPLRRAQTDGYFKPITFNAVHEIDPEEADEAVAKQAISQLKDDLTAGWNHLLMARCKEIERAIEIHNLYCKLAPEYNPVLVHSKEHESNTNLARLRSGESRIVVCVDMLGEGFDLPELKIAAVHDTHKSLAVLLQFTGRFTRSNGGYIGDATVVANVADNRVSDALERLYIEDADWNQLLSEFSSQAVKEHSLLIDFLSKSVRLDDRDNDSIQISHQLLRPKFSAVVYKCASFRPMKFHEALIKDTAVHSVWLNNDTNTLYFVTRREPPVGWTRSKEIFDRQWDLFVIHYDPSRKLLFVNSTDKSSVHVTIAEAIGGDSTQLIKGDAVFRTLGNVSRLRFQNVGVRKFGRRNLRYAKYNGGDVKEALTLAQTSGSLKSDLSGTGFENGCPVTIGCSIKGRVWSMAKGSVRGLLDWCEIIGAKISDETIDTTKIIENVLIPDEVDKFPNAIVLSIDWPLELLKQSEDKVMLNWDKDEAPITLFELKVNCQTASGNKLPFQVTSEDQTCELELSLGGTRGFEVKQIAGPQFTIKAGRIETSLAIYLSDCPPLIKFADMSELDGNLLVHPQDIRDLVIPPERFEPWDWTGVDITAESIWKGKHKRTNSIQSHVAIQYEQAGFSVIFDDDCKGEAADLVCLKDETDHIRLSLVHCKFTSSDEAGKRLSDIVEVCSQAVRSAKWKWRFRELCRHLLSREKRLKKPYRPTRFIKGDTKELNRFLQLSRFKDLTVEFVIAQPGLSQANCSTEQSAVLAAADSFLLETVGAKIEIICSQ</sequence>
<comment type="caution">
    <text evidence="2">The sequence shown here is derived from an EMBL/GenBank/DDBJ whole genome shotgun (WGS) entry which is preliminary data.</text>
</comment>
<accession>A0ABP8NMU7</accession>
<dbReference type="PANTHER" id="PTHR47396">
    <property type="entry name" value="TYPE I RESTRICTION ENZYME ECOKI R PROTEIN"/>
    <property type="match status" value="1"/>
</dbReference>
<evidence type="ECO:0000259" key="1">
    <source>
        <dbReference type="PROSITE" id="PS51192"/>
    </source>
</evidence>